<feature type="compositionally biased region" description="Polar residues" evidence="1">
    <location>
        <begin position="405"/>
        <end position="423"/>
    </location>
</feature>
<dbReference type="OrthoDB" id="10475653at2759"/>
<keyword evidence="3" id="KW-1185">Reference proteome</keyword>
<feature type="region of interest" description="Disordered" evidence="1">
    <location>
        <begin position="330"/>
        <end position="364"/>
    </location>
</feature>
<protein>
    <submittedName>
        <fullName evidence="2">Uncharacterized protein</fullName>
    </submittedName>
</protein>
<reference evidence="2" key="1">
    <citation type="journal article" date="2021" name="Nat. Commun.">
        <title>Genetic determinants of endophytism in the Arabidopsis root mycobiome.</title>
        <authorList>
            <person name="Mesny F."/>
            <person name="Miyauchi S."/>
            <person name="Thiergart T."/>
            <person name="Pickel B."/>
            <person name="Atanasova L."/>
            <person name="Karlsson M."/>
            <person name="Huettel B."/>
            <person name="Barry K.W."/>
            <person name="Haridas S."/>
            <person name="Chen C."/>
            <person name="Bauer D."/>
            <person name="Andreopoulos W."/>
            <person name="Pangilinan J."/>
            <person name="LaButti K."/>
            <person name="Riley R."/>
            <person name="Lipzen A."/>
            <person name="Clum A."/>
            <person name="Drula E."/>
            <person name="Henrissat B."/>
            <person name="Kohler A."/>
            <person name="Grigoriev I.V."/>
            <person name="Martin F.M."/>
            <person name="Hacquard S."/>
        </authorList>
    </citation>
    <scope>NUCLEOTIDE SEQUENCE</scope>
    <source>
        <strain evidence="2">MPI-SDFR-AT-0068</strain>
    </source>
</reference>
<feature type="region of interest" description="Disordered" evidence="1">
    <location>
        <begin position="395"/>
        <end position="438"/>
    </location>
</feature>
<dbReference type="Proteomes" id="UP000813427">
    <property type="component" value="Unassembled WGS sequence"/>
</dbReference>
<dbReference type="AlphaFoldDB" id="A0A8K0RVK4"/>
<sequence length="606" mass="65518">MTIIINSRDASGASQGAGNQQPRRGTQIPQGNNPGSSTLGVFNSVPELYDPSMLGFDNCEMVSFGQPGLNWNGFGGQVPEETPESVFHEALPFPQVPNLQPSGLIPQASGSSYNQPNHQALWPGLQAICGQSWNPQPNRQALQPGFQTLVDPSWNPQPSLLPLGSSFGNQVSGNGANIPQVMMAQIPASQTQFALNASSSANNGFGNQVIAQQPVHHGNPPVQSAYHSARLIGAFTNNTLREAPRRHVPVQGPPFGFAQAQEVSVNISQNPNGNSGTPSFHNISSDFPDLDPWFKTLSRDTIEQIVAGHIAAQAQRVAGNILQGSEIPSSVNISQSSNSQDSMDISQSSNSHSVTPPLLSVSSGHEQLNPLQATRSQDAVQQPIANYYAHSGPAQGQGLLEDLQHNPNSQGSADILQSSNGQDNKPERPRPPRGNQGHFEAPGIRYCVRCRSQLAYCAVWCGLCKQQISSGLPGPRHCWFCRKAASGPKSIVCPGHLRRGIGLSSEEKRVLEGEGICKRCYKAEACPGILKCERCRADQRRYGATSRESRAHRRVCLNCTNIVEGTEYKNCASCRQKKAERCREYRHCKDNHEETDHEGADHGGTE</sequence>
<gene>
    <name evidence="2" type="ORF">BKA59DRAFT_457173</name>
</gene>
<evidence type="ECO:0000256" key="1">
    <source>
        <dbReference type="SAM" id="MobiDB-lite"/>
    </source>
</evidence>
<proteinExistence type="predicted"/>
<evidence type="ECO:0000313" key="2">
    <source>
        <dbReference type="EMBL" id="KAH7242602.1"/>
    </source>
</evidence>
<feature type="region of interest" description="Disordered" evidence="1">
    <location>
        <begin position="1"/>
        <end position="38"/>
    </location>
</feature>
<organism evidence="2 3">
    <name type="scientific">Fusarium tricinctum</name>
    <dbReference type="NCBI Taxonomy" id="61284"/>
    <lineage>
        <taxon>Eukaryota</taxon>
        <taxon>Fungi</taxon>
        <taxon>Dikarya</taxon>
        <taxon>Ascomycota</taxon>
        <taxon>Pezizomycotina</taxon>
        <taxon>Sordariomycetes</taxon>
        <taxon>Hypocreomycetidae</taxon>
        <taxon>Hypocreales</taxon>
        <taxon>Nectriaceae</taxon>
        <taxon>Fusarium</taxon>
        <taxon>Fusarium tricinctum species complex</taxon>
    </lineage>
</organism>
<evidence type="ECO:0000313" key="3">
    <source>
        <dbReference type="Proteomes" id="UP000813427"/>
    </source>
</evidence>
<dbReference type="EMBL" id="JAGPXF010000005">
    <property type="protein sequence ID" value="KAH7242602.1"/>
    <property type="molecule type" value="Genomic_DNA"/>
</dbReference>
<comment type="caution">
    <text evidence="2">The sequence shown here is derived from an EMBL/GenBank/DDBJ whole genome shotgun (WGS) entry which is preliminary data.</text>
</comment>
<accession>A0A8K0RVK4</accession>
<name>A0A8K0RVK4_9HYPO</name>
<feature type="compositionally biased region" description="Low complexity" evidence="1">
    <location>
        <begin position="330"/>
        <end position="353"/>
    </location>
</feature>